<proteinExistence type="predicted"/>
<protein>
    <recommendedName>
        <fullName evidence="1">MoaF-like domain-containing protein</fullName>
    </recommendedName>
</protein>
<gene>
    <name evidence="2" type="ORF">GWA01_07950</name>
</gene>
<sequence>MTHTDLFPYAGRSFVVNYGENLVFRNTYADDGMTVTAEFLTGPQTGTKMTVPFKWTALEGGFYLLSWQEEDQSTVVHCDNFEARASRSFYTMMNGNFYVLSGTISE</sequence>
<reference evidence="2 3" key="1">
    <citation type="submission" date="2019-07" db="EMBL/GenBank/DDBJ databases">
        <title>Whole genome shotgun sequence of Gluconobacter wancherniae NBRC 103581.</title>
        <authorList>
            <person name="Hosoyama A."/>
            <person name="Uohara A."/>
            <person name="Ohji S."/>
            <person name="Ichikawa N."/>
        </authorList>
    </citation>
    <scope>NUCLEOTIDE SEQUENCE [LARGE SCALE GENOMIC DNA]</scope>
    <source>
        <strain evidence="2 3">NBRC 103581</strain>
    </source>
</reference>
<organism evidence="2 3">
    <name type="scientific">Gluconobacter wancherniae NBRC 103581</name>
    <dbReference type="NCBI Taxonomy" id="656744"/>
    <lineage>
        <taxon>Bacteria</taxon>
        <taxon>Pseudomonadati</taxon>
        <taxon>Pseudomonadota</taxon>
        <taxon>Alphaproteobacteria</taxon>
        <taxon>Acetobacterales</taxon>
        <taxon>Acetobacteraceae</taxon>
        <taxon>Gluconobacter</taxon>
    </lineage>
</organism>
<dbReference type="RefSeq" id="WP_146794231.1">
    <property type="nucleotide sequence ID" value="NZ_BARC01000004.1"/>
</dbReference>
<dbReference type="Pfam" id="PF22036">
    <property type="entry name" value="MoaF_like"/>
    <property type="match status" value="1"/>
</dbReference>
<dbReference type="InterPro" id="IPR012674">
    <property type="entry name" value="Calycin"/>
</dbReference>
<dbReference type="Gene3D" id="2.40.128.20">
    <property type="match status" value="1"/>
</dbReference>
<comment type="caution">
    <text evidence="2">The sequence shown here is derived from an EMBL/GenBank/DDBJ whole genome shotgun (WGS) entry which is preliminary data.</text>
</comment>
<name>A0A511AXU9_9PROT</name>
<dbReference type="InterPro" id="IPR053892">
    <property type="entry name" value="MoaF-like"/>
</dbReference>
<evidence type="ECO:0000259" key="1">
    <source>
        <dbReference type="Pfam" id="PF22036"/>
    </source>
</evidence>
<evidence type="ECO:0000313" key="2">
    <source>
        <dbReference type="EMBL" id="GEK93025.1"/>
    </source>
</evidence>
<accession>A0A511AXU9</accession>
<keyword evidence="3" id="KW-1185">Reference proteome</keyword>
<dbReference type="AlphaFoldDB" id="A0A511AXU9"/>
<dbReference type="EMBL" id="BJUZ01000001">
    <property type="protein sequence ID" value="GEK93025.1"/>
    <property type="molecule type" value="Genomic_DNA"/>
</dbReference>
<feature type="domain" description="MoaF-like" evidence="1">
    <location>
        <begin position="10"/>
        <end position="104"/>
    </location>
</feature>
<evidence type="ECO:0000313" key="3">
    <source>
        <dbReference type="Proteomes" id="UP000321230"/>
    </source>
</evidence>
<dbReference type="OrthoDB" id="8780074at2"/>
<dbReference type="Proteomes" id="UP000321230">
    <property type="component" value="Unassembled WGS sequence"/>
</dbReference>